<dbReference type="EMBL" id="JACDTQ010001386">
    <property type="protein sequence ID" value="KAF5922881.1"/>
    <property type="molecule type" value="Genomic_DNA"/>
</dbReference>
<evidence type="ECO:0000313" key="3">
    <source>
        <dbReference type="Proteomes" id="UP000551758"/>
    </source>
</evidence>
<reference evidence="2 3" key="1">
    <citation type="journal article" date="2020" name="Mol. Biol. Evol.">
        <title>Interspecific Gene Flow and the Evolution of Specialization in Black and White Rhinoceros.</title>
        <authorList>
            <person name="Moodley Y."/>
            <person name="Westbury M.V."/>
            <person name="Russo I.M."/>
            <person name="Gopalakrishnan S."/>
            <person name="Rakotoarivelo A."/>
            <person name="Olsen R.A."/>
            <person name="Prost S."/>
            <person name="Tunstall T."/>
            <person name="Ryder O.A."/>
            <person name="Dalen L."/>
            <person name="Bruford M.W."/>
        </authorList>
    </citation>
    <scope>NUCLEOTIDE SEQUENCE [LARGE SCALE GENOMIC DNA]</scope>
    <source>
        <strain evidence="2">SBR-YM</strain>
        <tissue evidence="2">Skin</tissue>
    </source>
</reference>
<dbReference type="PANTHER" id="PTHR10824">
    <property type="entry name" value="ACYL-COENZYME A THIOESTERASE-RELATED"/>
    <property type="match status" value="1"/>
</dbReference>
<accession>A0A7J7F4F4</accession>
<gene>
    <name evidence="2" type="ORF">HPG69_013226</name>
</gene>
<dbReference type="GO" id="GO:0006637">
    <property type="term" value="P:acyl-CoA metabolic process"/>
    <property type="evidence" value="ECO:0007669"/>
    <property type="project" value="TreeGrafter"/>
</dbReference>
<name>A0A7J7F4F4_DICBM</name>
<keyword evidence="3" id="KW-1185">Reference proteome</keyword>
<dbReference type="PANTHER" id="PTHR10824:SF17">
    <property type="entry name" value="ACYL-COENZYME A THIOESTERASE 6"/>
    <property type="match status" value="1"/>
</dbReference>
<dbReference type="Gene3D" id="3.40.50.1820">
    <property type="entry name" value="alpha/beta hydrolase"/>
    <property type="match status" value="1"/>
</dbReference>
<dbReference type="GO" id="GO:0047617">
    <property type="term" value="F:fatty acyl-CoA hydrolase activity"/>
    <property type="evidence" value="ECO:0007669"/>
    <property type="project" value="TreeGrafter"/>
</dbReference>
<dbReference type="GO" id="GO:0006631">
    <property type="term" value="P:fatty acid metabolic process"/>
    <property type="evidence" value="ECO:0007669"/>
    <property type="project" value="TreeGrafter"/>
</dbReference>
<protein>
    <recommendedName>
        <fullName evidence="1">BAAT/Acyl-CoA thioester hydrolase C-terminal domain-containing protein</fullName>
    </recommendedName>
</protein>
<dbReference type="Pfam" id="PF08840">
    <property type="entry name" value="BAAT_C"/>
    <property type="match status" value="1"/>
</dbReference>
<evidence type="ECO:0000313" key="2">
    <source>
        <dbReference type="EMBL" id="KAF5922881.1"/>
    </source>
</evidence>
<organism evidence="2 3">
    <name type="scientific">Diceros bicornis minor</name>
    <name type="common">South-central black rhinoceros</name>
    <dbReference type="NCBI Taxonomy" id="77932"/>
    <lineage>
        <taxon>Eukaryota</taxon>
        <taxon>Metazoa</taxon>
        <taxon>Chordata</taxon>
        <taxon>Craniata</taxon>
        <taxon>Vertebrata</taxon>
        <taxon>Euteleostomi</taxon>
        <taxon>Mammalia</taxon>
        <taxon>Eutheria</taxon>
        <taxon>Laurasiatheria</taxon>
        <taxon>Perissodactyla</taxon>
        <taxon>Rhinocerotidae</taxon>
        <taxon>Diceros</taxon>
    </lineage>
</organism>
<sequence>MPGSKFKLSSINISMGNTLMPTDFRDYTLWATALIFGCHVIPAKSEFLPTPSAPIPFLLGRIGVKGPNIGMTGSGKGLHLWIINGCISHTATALTRARLILPGLPFNLDKISAIDSAVYNVNEALEDSLDPAYQENHIPLEKASAHFHFILGEDNRLWKSSVYADMAVKHLTEHVKPP</sequence>
<dbReference type="Proteomes" id="UP000551758">
    <property type="component" value="Unassembled WGS sequence"/>
</dbReference>
<dbReference type="InterPro" id="IPR014940">
    <property type="entry name" value="BAAT_C"/>
</dbReference>
<comment type="caution">
    <text evidence="2">The sequence shown here is derived from an EMBL/GenBank/DDBJ whole genome shotgun (WGS) entry which is preliminary data.</text>
</comment>
<dbReference type="InterPro" id="IPR029058">
    <property type="entry name" value="AB_hydrolase_fold"/>
</dbReference>
<evidence type="ECO:0000259" key="1">
    <source>
        <dbReference type="Pfam" id="PF08840"/>
    </source>
</evidence>
<feature type="domain" description="BAAT/Acyl-CoA thioester hydrolase C-terminal" evidence="1">
    <location>
        <begin position="82"/>
        <end position="175"/>
    </location>
</feature>
<proteinExistence type="predicted"/>
<dbReference type="AlphaFoldDB" id="A0A7J7F4F4"/>